<dbReference type="Proteomes" id="UP000286947">
    <property type="component" value="Unassembled WGS sequence"/>
</dbReference>
<organism evidence="1 2">
    <name type="scientific">Saezia sanguinis</name>
    <dbReference type="NCBI Taxonomy" id="1965230"/>
    <lineage>
        <taxon>Bacteria</taxon>
        <taxon>Pseudomonadati</taxon>
        <taxon>Pseudomonadota</taxon>
        <taxon>Betaproteobacteria</taxon>
        <taxon>Burkholderiales</taxon>
        <taxon>Saeziaceae</taxon>
        <taxon>Saezia</taxon>
    </lineage>
</organism>
<proteinExistence type="predicted"/>
<evidence type="ECO:0000313" key="2">
    <source>
        <dbReference type="Proteomes" id="UP000286947"/>
    </source>
</evidence>
<evidence type="ECO:0000313" key="1">
    <source>
        <dbReference type="EMBL" id="RUS66649.1"/>
    </source>
</evidence>
<comment type="caution">
    <text evidence="1">The sequence shown here is derived from an EMBL/GenBank/DDBJ whole genome shotgun (WGS) entry which is preliminary data.</text>
</comment>
<sequence>MTNNVTNNGLAYDYAVDVQRIEEEFRWSLKLMENQGLRMAGRGSTGSDFSSALLNNVLAHDSWVSSFTNTDYFKCYDQARFLANCLNHRLTGLNLKWIFVMAERPGHYWVEAIPTLTDVWSFDQARSPYEYNKAAKTPLPQSVYVLVLDPWLNKTYLREQPSLNIVSYIDELSLEHIFFKSQ</sequence>
<name>A0A433SD39_9BURK</name>
<accession>A0A433SD39</accession>
<keyword evidence="2" id="KW-1185">Reference proteome</keyword>
<dbReference type="EMBL" id="PQSP01000004">
    <property type="protein sequence ID" value="RUS66649.1"/>
    <property type="molecule type" value="Genomic_DNA"/>
</dbReference>
<dbReference type="RefSeq" id="WP_126980126.1">
    <property type="nucleotide sequence ID" value="NZ_PQSP01000004.1"/>
</dbReference>
<dbReference type="AlphaFoldDB" id="A0A433SD39"/>
<protein>
    <submittedName>
        <fullName evidence="1">Uncharacterized protein</fullName>
    </submittedName>
</protein>
<gene>
    <name evidence="1" type="ORF">CUZ56_01929</name>
</gene>
<reference evidence="1 2" key="1">
    <citation type="submission" date="2018-01" db="EMBL/GenBank/DDBJ databases">
        <title>Saezia sanguinis gen. nov., sp. nov., in the order Burkholderiales isolated from human blood.</title>
        <authorList>
            <person name="Medina-Pascual M.J."/>
            <person name="Valdezate S."/>
            <person name="Monzon S."/>
            <person name="Cuesta I."/>
            <person name="Carrasco G."/>
            <person name="Villalon P."/>
            <person name="Saez-Nieto J.A."/>
        </authorList>
    </citation>
    <scope>NUCLEOTIDE SEQUENCE [LARGE SCALE GENOMIC DNA]</scope>
    <source>
        <strain evidence="1 2">CNM695-12</strain>
    </source>
</reference>